<name>Q46TB1_CUPPJ</name>
<comment type="similarity">
    <text evidence="1">Belongs to the phD/YefM antitoxin family.</text>
</comment>
<gene>
    <name evidence="2" type="ordered locus">Reut_B4270</name>
</gene>
<sequence>MYPPTGFAMRGTQVSKTEFKAKALEYFRQVESSGEHVIVTDHGKPTLEIRPFRTLDRDPLDVLAGTVVRYDDPTEPVDVEWEAGQ</sequence>
<protein>
    <submittedName>
        <fullName evidence="2">Uncharacterized protein</fullName>
    </submittedName>
</protein>
<dbReference type="KEGG" id="reu:Reut_B4270"/>
<evidence type="ECO:0000313" key="2">
    <source>
        <dbReference type="EMBL" id="AAZ63623.1"/>
    </source>
</evidence>
<dbReference type="SUPFAM" id="SSF143120">
    <property type="entry name" value="YefM-like"/>
    <property type="match status" value="1"/>
</dbReference>
<reference evidence="2" key="1">
    <citation type="submission" date="2005-08" db="EMBL/GenBank/DDBJ databases">
        <title>Complete sequence of chromosome 2 of Ralstonia eutropha JMP134.</title>
        <authorList>
            <person name="Copeland A."/>
            <person name="Lucas S."/>
            <person name="Lapidus A."/>
            <person name="Barry K."/>
            <person name="Detter J.C."/>
            <person name="Glavina T."/>
            <person name="Hammon N."/>
            <person name="Israni S."/>
            <person name="Pitluck S."/>
            <person name="Goltsman E."/>
            <person name="Martinez M."/>
            <person name="Schmutz J."/>
            <person name="Larimer F."/>
            <person name="Land M."/>
            <person name="Lykidis A."/>
            <person name="Richardson P."/>
        </authorList>
    </citation>
    <scope>NUCLEOTIDE SEQUENCE [LARGE SCALE GENOMIC DNA]</scope>
    <source>
        <strain evidence="2">JMP134</strain>
    </source>
</reference>
<accession>Q46TB1</accession>
<dbReference type="eggNOG" id="COG4118">
    <property type="taxonomic scope" value="Bacteria"/>
</dbReference>
<organism evidence="2">
    <name type="scientific">Cupriavidus pinatubonensis (strain JMP 134 / LMG 1197)</name>
    <name type="common">Cupriavidus necator (strain JMP 134)</name>
    <dbReference type="NCBI Taxonomy" id="264198"/>
    <lineage>
        <taxon>Bacteria</taxon>
        <taxon>Pseudomonadati</taxon>
        <taxon>Pseudomonadota</taxon>
        <taxon>Betaproteobacteria</taxon>
        <taxon>Burkholderiales</taxon>
        <taxon>Burkholderiaceae</taxon>
        <taxon>Cupriavidus</taxon>
    </lineage>
</organism>
<proteinExistence type="inferred from homology"/>
<dbReference type="STRING" id="264198.Reut_B4270"/>
<dbReference type="AlphaFoldDB" id="Q46TB1"/>
<dbReference type="EMBL" id="CP000091">
    <property type="protein sequence ID" value="AAZ63623.1"/>
    <property type="molecule type" value="Genomic_DNA"/>
</dbReference>
<evidence type="ECO:0000256" key="1">
    <source>
        <dbReference type="ARBA" id="ARBA00009981"/>
    </source>
</evidence>
<dbReference type="Gene3D" id="3.40.1620.10">
    <property type="entry name" value="YefM-like domain"/>
    <property type="match status" value="1"/>
</dbReference>
<dbReference type="InterPro" id="IPR036165">
    <property type="entry name" value="YefM-like_sf"/>
</dbReference>
<dbReference type="HOGENOM" id="CLU_163140_4_2_4"/>